<proteinExistence type="predicted"/>
<dbReference type="GO" id="GO:0032259">
    <property type="term" value="P:methylation"/>
    <property type="evidence" value="ECO:0007669"/>
    <property type="project" value="UniProtKB-KW"/>
</dbReference>
<dbReference type="SUPFAM" id="SSF53335">
    <property type="entry name" value="S-adenosyl-L-methionine-dependent methyltransferases"/>
    <property type="match status" value="1"/>
</dbReference>
<dbReference type="PANTHER" id="PTHR32183">
    <property type="match status" value="1"/>
</dbReference>
<keyword evidence="1" id="KW-0597">Phosphoprotein</keyword>
<keyword evidence="4" id="KW-0949">S-adenosyl-L-methionine</keyword>
<evidence type="ECO:0000313" key="5">
    <source>
        <dbReference type="EMBL" id="MBC3810444.1"/>
    </source>
</evidence>
<dbReference type="InterPro" id="IPR029063">
    <property type="entry name" value="SAM-dependent_MTases_sf"/>
</dbReference>
<dbReference type="Gene3D" id="3.40.50.150">
    <property type="entry name" value="Vaccinia Virus protein VP39"/>
    <property type="match status" value="1"/>
</dbReference>
<organism evidence="5 6">
    <name type="scientific">Undibacterium aquatile</name>
    <dbReference type="NCBI Taxonomy" id="1537398"/>
    <lineage>
        <taxon>Bacteria</taxon>
        <taxon>Pseudomonadati</taxon>
        <taxon>Pseudomonadota</taxon>
        <taxon>Betaproteobacteria</taxon>
        <taxon>Burkholderiales</taxon>
        <taxon>Oxalobacteraceae</taxon>
        <taxon>Undibacterium</taxon>
    </lineage>
</organism>
<comment type="caution">
    <text evidence="5">The sequence shown here is derived from an EMBL/GenBank/DDBJ whole genome shotgun (WGS) entry which is preliminary data.</text>
</comment>
<evidence type="ECO:0000256" key="1">
    <source>
        <dbReference type="ARBA" id="ARBA00022553"/>
    </source>
</evidence>
<dbReference type="InterPro" id="IPR008854">
    <property type="entry name" value="TPMT"/>
</dbReference>
<keyword evidence="2 5" id="KW-0489">Methyltransferase</keyword>
<keyword evidence="3" id="KW-0808">Transferase</keyword>
<gene>
    <name evidence="5" type="ORF">H8K26_03240</name>
</gene>
<keyword evidence="6" id="KW-1185">Reference proteome</keyword>
<dbReference type="Pfam" id="PF05724">
    <property type="entry name" value="TPMT"/>
    <property type="match status" value="1"/>
</dbReference>
<protein>
    <submittedName>
        <fullName evidence="5">Methyltransferase domain-containing protein</fullName>
    </submittedName>
</protein>
<evidence type="ECO:0000313" key="6">
    <source>
        <dbReference type="Proteomes" id="UP000637632"/>
    </source>
</evidence>
<dbReference type="Proteomes" id="UP000637632">
    <property type="component" value="Unassembled WGS sequence"/>
</dbReference>
<dbReference type="PANTHER" id="PTHR32183:SF6">
    <property type="entry name" value="CYSTEINE SULFINATE DESULFINASE_CYSTEINE DESULFURASE AND RELATED ENZYMES"/>
    <property type="match status" value="1"/>
</dbReference>
<evidence type="ECO:0000256" key="3">
    <source>
        <dbReference type="ARBA" id="ARBA00022679"/>
    </source>
</evidence>
<sequence>MADFVSRDPNNSCFWDERFSKNFTPWDKGAVPQDLRDFVLTATGKMRTLIPGCGNGYEAAFLAQAGWDVTAIDFSPAAVKSAQMAIGEWSRHVVEADFFEYQPAQAPELIYERAFFCALPPVRRQDIVQRWAELLPPGALLAGYFFVDTNADASKKGPPFSISDQVWQELMAPHFTLLTDRAVNDSIAVFEGRERWQIWQRRHATNGQ</sequence>
<dbReference type="EMBL" id="JACOFT010000001">
    <property type="protein sequence ID" value="MBC3810444.1"/>
    <property type="molecule type" value="Genomic_DNA"/>
</dbReference>
<reference evidence="5 6" key="1">
    <citation type="submission" date="2020-08" db="EMBL/GenBank/DDBJ databases">
        <title>Novel species isolated from subtropical streams in China.</title>
        <authorList>
            <person name="Lu H."/>
        </authorList>
    </citation>
    <scope>NUCLEOTIDE SEQUENCE [LARGE SCALE GENOMIC DNA]</scope>
    <source>
        <strain evidence="5 6">CCTCC AB 2015119</strain>
    </source>
</reference>
<accession>A0ABR6XBZ8</accession>
<evidence type="ECO:0000256" key="2">
    <source>
        <dbReference type="ARBA" id="ARBA00022603"/>
    </source>
</evidence>
<dbReference type="CDD" id="cd02440">
    <property type="entry name" value="AdoMet_MTases"/>
    <property type="match status" value="1"/>
</dbReference>
<name>A0ABR6XBZ8_9BURK</name>
<evidence type="ECO:0000256" key="4">
    <source>
        <dbReference type="ARBA" id="ARBA00022691"/>
    </source>
</evidence>
<dbReference type="PROSITE" id="PS51585">
    <property type="entry name" value="SAM_MT_TPMT"/>
    <property type="match status" value="1"/>
</dbReference>
<dbReference type="GO" id="GO:0008168">
    <property type="term" value="F:methyltransferase activity"/>
    <property type="evidence" value="ECO:0007669"/>
    <property type="project" value="UniProtKB-KW"/>
</dbReference>
<dbReference type="RefSeq" id="WP_190477252.1">
    <property type="nucleotide sequence ID" value="NZ_JACOFT010000001.1"/>
</dbReference>